<dbReference type="PANTHER" id="PTHR48109:SF4">
    <property type="entry name" value="DIHYDROOROTATE DEHYDROGENASE (QUINONE), MITOCHONDRIAL"/>
    <property type="match status" value="1"/>
</dbReference>
<dbReference type="InterPro" id="IPR013785">
    <property type="entry name" value="Aldolase_TIM"/>
</dbReference>
<keyword evidence="16" id="KW-1185">Reference proteome</keyword>
<dbReference type="PROSITE" id="PS00912">
    <property type="entry name" value="DHODEHASE_2"/>
    <property type="match status" value="1"/>
</dbReference>
<dbReference type="InterPro" id="IPR005719">
    <property type="entry name" value="Dihydroorotate_DH_2"/>
</dbReference>
<comment type="similarity">
    <text evidence="4">Belongs to the dihydroorotate dehydrogenase family. Type 2 subfamily.</text>
</comment>
<comment type="subcellular location">
    <subcellularLocation>
        <location evidence="2">Membrane</location>
    </subcellularLocation>
</comment>
<sequence>MSFLSNTTKVNSLTRTFPTLKQSFNKASSRHLSSQAFTKRTLNFALGTTTVLGIGLFSLYAFNTRSSIHELVFAPLLRQLDEEVAHDLSIKLLSWNLGPKDHHKDSELLETQLWGKRLSNPLGMAAGYDKNAQIPDKILKLGFGAVEVGSITPLPQSGNPSKRLFRLNNTQAIINRMGLNNDGIEECKKRLEARFWKNATEKSANDNHSSQSITSLADSVPKSGIDGRLLGVNVSKNSNSPSDSDSDFLTGIKELGPFADYIVINISCPNVENLSSGSNMKMMDKTVSAARAECNNLGDKKPALVIKIGPDYSENELKIISQIALKNNVDGIIATNTSRSRPEYIFKDEPNAKNAGGLSGPPIKNLALNTTRLVYKYTDKKIPIIGCGGVSTAQDVLEYGRAGASFVQLYTSMIYQGPGVASKIKDDLTVLLDGQKWSDIIGTEYSIY</sequence>
<evidence type="ECO:0000256" key="2">
    <source>
        <dbReference type="ARBA" id="ARBA00004370"/>
    </source>
</evidence>
<organism evidence="15 16">
    <name type="scientific">Smittium simulii</name>
    <dbReference type="NCBI Taxonomy" id="133385"/>
    <lineage>
        <taxon>Eukaryota</taxon>
        <taxon>Fungi</taxon>
        <taxon>Fungi incertae sedis</taxon>
        <taxon>Zoopagomycota</taxon>
        <taxon>Kickxellomycotina</taxon>
        <taxon>Harpellomycetes</taxon>
        <taxon>Harpellales</taxon>
        <taxon>Legeriomycetaceae</taxon>
        <taxon>Smittium</taxon>
    </lineage>
</organism>
<evidence type="ECO:0000313" key="16">
    <source>
        <dbReference type="Proteomes" id="UP000245383"/>
    </source>
</evidence>
<dbReference type="GO" id="GO:0006207">
    <property type="term" value="P:'de novo' pyrimidine nucleobase biosynthetic process"/>
    <property type="evidence" value="ECO:0007669"/>
    <property type="project" value="InterPro"/>
</dbReference>
<dbReference type="GO" id="GO:0005743">
    <property type="term" value="C:mitochondrial inner membrane"/>
    <property type="evidence" value="ECO:0007669"/>
    <property type="project" value="TreeGrafter"/>
</dbReference>
<feature type="domain" description="Dihydroorotate dehydrogenase catalytic" evidence="14">
    <location>
        <begin position="109"/>
        <end position="431"/>
    </location>
</feature>
<proteinExistence type="inferred from homology"/>
<evidence type="ECO:0000256" key="12">
    <source>
        <dbReference type="ARBA" id="ARBA00048639"/>
    </source>
</evidence>
<keyword evidence="13" id="KW-1133">Transmembrane helix</keyword>
<evidence type="ECO:0000259" key="14">
    <source>
        <dbReference type="Pfam" id="PF01180"/>
    </source>
</evidence>
<keyword evidence="7" id="KW-0285">Flavoprotein</keyword>
<dbReference type="Pfam" id="PF01180">
    <property type="entry name" value="DHO_dh"/>
    <property type="match status" value="1"/>
</dbReference>
<dbReference type="InterPro" id="IPR050074">
    <property type="entry name" value="DHO_dehydrogenase"/>
</dbReference>
<protein>
    <recommendedName>
        <fullName evidence="6">Dihydroorotate dehydrogenase (quinone), mitochondrial</fullName>
        <ecNumber evidence="5">1.3.5.2</ecNumber>
    </recommendedName>
    <alternativeName>
        <fullName evidence="11">Dihydroorotate oxidase</fullName>
    </alternativeName>
</protein>
<comment type="caution">
    <text evidence="15">The sequence shown here is derived from an EMBL/GenBank/DDBJ whole genome shotgun (WGS) entry which is preliminary data.</text>
</comment>
<evidence type="ECO:0000256" key="4">
    <source>
        <dbReference type="ARBA" id="ARBA00005359"/>
    </source>
</evidence>
<feature type="transmembrane region" description="Helical" evidence="13">
    <location>
        <begin position="42"/>
        <end position="62"/>
    </location>
</feature>
<dbReference type="EMBL" id="MBFR01000284">
    <property type="protein sequence ID" value="PVU89987.1"/>
    <property type="molecule type" value="Genomic_DNA"/>
</dbReference>
<dbReference type="PANTHER" id="PTHR48109">
    <property type="entry name" value="DIHYDROOROTATE DEHYDROGENASE (QUINONE), MITOCHONDRIAL-RELATED"/>
    <property type="match status" value="1"/>
</dbReference>
<evidence type="ECO:0000256" key="11">
    <source>
        <dbReference type="ARBA" id="ARBA00031623"/>
    </source>
</evidence>
<gene>
    <name evidence="15" type="ORF">BB561_005089</name>
</gene>
<reference evidence="15 16" key="1">
    <citation type="journal article" date="2018" name="MBio">
        <title>Comparative Genomics Reveals the Core Gene Toolbox for the Fungus-Insect Symbiosis.</title>
        <authorList>
            <person name="Wang Y."/>
            <person name="Stata M."/>
            <person name="Wang W."/>
            <person name="Stajich J.E."/>
            <person name="White M.M."/>
            <person name="Moncalvo J.M."/>
        </authorList>
    </citation>
    <scope>NUCLEOTIDE SEQUENCE [LARGE SCALE GENOMIC DNA]</scope>
    <source>
        <strain evidence="15 16">SWE-8-4</strain>
    </source>
</reference>
<evidence type="ECO:0000256" key="13">
    <source>
        <dbReference type="SAM" id="Phobius"/>
    </source>
</evidence>
<comment type="catalytic activity">
    <reaction evidence="12">
        <text>(S)-dihydroorotate + a quinone = orotate + a quinol</text>
        <dbReference type="Rhea" id="RHEA:30187"/>
        <dbReference type="ChEBI" id="CHEBI:24646"/>
        <dbReference type="ChEBI" id="CHEBI:30839"/>
        <dbReference type="ChEBI" id="CHEBI:30864"/>
        <dbReference type="ChEBI" id="CHEBI:132124"/>
        <dbReference type="EC" id="1.3.5.2"/>
    </reaction>
</comment>
<evidence type="ECO:0000256" key="7">
    <source>
        <dbReference type="ARBA" id="ARBA00022630"/>
    </source>
</evidence>
<dbReference type="SUPFAM" id="SSF51395">
    <property type="entry name" value="FMN-linked oxidoreductases"/>
    <property type="match status" value="1"/>
</dbReference>
<dbReference type="Proteomes" id="UP000245383">
    <property type="component" value="Unassembled WGS sequence"/>
</dbReference>
<dbReference type="InterPro" id="IPR001295">
    <property type="entry name" value="Dihydroorotate_DH_CS"/>
</dbReference>
<dbReference type="STRING" id="133385.A0A2T9YCB1"/>
<keyword evidence="13" id="KW-0812">Transmembrane</keyword>
<dbReference type="EC" id="1.3.5.2" evidence="5"/>
<dbReference type="InterPro" id="IPR005720">
    <property type="entry name" value="Dihydroorotate_DH_cat"/>
</dbReference>
<accession>A0A2T9YCB1</accession>
<dbReference type="GO" id="GO:0044205">
    <property type="term" value="P:'de novo' UMP biosynthetic process"/>
    <property type="evidence" value="ECO:0007669"/>
    <property type="project" value="UniProtKB-UniPathway"/>
</dbReference>
<evidence type="ECO:0000256" key="10">
    <source>
        <dbReference type="ARBA" id="ARBA00023136"/>
    </source>
</evidence>
<keyword evidence="8" id="KW-0288">FMN</keyword>
<name>A0A2T9YCB1_9FUNG</name>
<keyword evidence="9" id="KW-0560">Oxidoreductase</keyword>
<dbReference type="CDD" id="cd04738">
    <property type="entry name" value="DHOD_2_like"/>
    <property type="match status" value="1"/>
</dbReference>
<evidence type="ECO:0000256" key="3">
    <source>
        <dbReference type="ARBA" id="ARBA00005161"/>
    </source>
</evidence>
<dbReference type="AlphaFoldDB" id="A0A2T9YCB1"/>
<comment type="cofactor">
    <cofactor evidence="1">
        <name>FMN</name>
        <dbReference type="ChEBI" id="CHEBI:58210"/>
    </cofactor>
</comment>
<dbReference type="UniPathway" id="UPA00070">
    <property type="reaction ID" value="UER00946"/>
</dbReference>
<evidence type="ECO:0000256" key="9">
    <source>
        <dbReference type="ARBA" id="ARBA00023002"/>
    </source>
</evidence>
<dbReference type="Gene3D" id="3.20.20.70">
    <property type="entry name" value="Aldolase class I"/>
    <property type="match status" value="1"/>
</dbReference>
<evidence type="ECO:0000313" key="15">
    <source>
        <dbReference type="EMBL" id="PVU89987.1"/>
    </source>
</evidence>
<dbReference type="NCBIfam" id="TIGR01036">
    <property type="entry name" value="pyrD_sub2"/>
    <property type="match status" value="1"/>
</dbReference>
<dbReference type="GO" id="GO:0106430">
    <property type="term" value="F:dihydroorotate dehydrogenase (quinone) activity"/>
    <property type="evidence" value="ECO:0007669"/>
    <property type="project" value="UniProtKB-EC"/>
</dbReference>
<evidence type="ECO:0000256" key="6">
    <source>
        <dbReference type="ARBA" id="ARBA00017599"/>
    </source>
</evidence>
<evidence type="ECO:0000256" key="8">
    <source>
        <dbReference type="ARBA" id="ARBA00022643"/>
    </source>
</evidence>
<evidence type="ECO:0000256" key="1">
    <source>
        <dbReference type="ARBA" id="ARBA00001917"/>
    </source>
</evidence>
<evidence type="ECO:0000256" key="5">
    <source>
        <dbReference type="ARBA" id="ARBA00012791"/>
    </source>
</evidence>
<dbReference type="OrthoDB" id="14784at2759"/>
<keyword evidence="10 13" id="KW-0472">Membrane</keyword>
<comment type="pathway">
    <text evidence="3">Pyrimidine metabolism; UMP biosynthesis via de novo pathway; orotate from (S)-dihydroorotate (quinone route): step 1/1.</text>
</comment>